<dbReference type="SUPFAM" id="SSF50249">
    <property type="entry name" value="Nucleic acid-binding proteins"/>
    <property type="match status" value="1"/>
</dbReference>
<dbReference type="GO" id="GO:0006412">
    <property type="term" value="P:translation"/>
    <property type="evidence" value="ECO:0007669"/>
    <property type="project" value="UniProtKB-UniRule"/>
</dbReference>
<dbReference type="InterPro" id="IPR019984">
    <property type="entry name" value="Ribosomal_uS17_bact/chlr"/>
</dbReference>
<comment type="caution">
    <text evidence="8">The sequence shown here is derived from an EMBL/GenBank/DDBJ whole genome shotgun (WGS) entry which is preliminary data.</text>
</comment>
<keyword evidence="5 6" id="KW-0687">Ribonucleoprotein</keyword>
<dbReference type="EMBL" id="MHFR01000033">
    <property type="protein sequence ID" value="OGW98473.1"/>
    <property type="molecule type" value="Genomic_DNA"/>
</dbReference>
<dbReference type="InterPro" id="IPR019979">
    <property type="entry name" value="Ribosomal_uS17_CS"/>
</dbReference>
<evidence type="ECO:0000256" key="2">
    <source>
        <dbReference type="ARBA" id="ARBA00022730"/>
    </source>
</evidence>
<evidence type="ECO:0000256" key="5">
    <source>
        <dbReference type="ARBA" id="ARBA00023274"/>
    </source>
</evidence>
<proteinExistence type="inferred from homology"/>
<dbReference type="Proteomes" id="UP000178187">
    <property type="component" value="Unassembled WGS sequence"/>
</dbReference>
<evidence type="ECO:0000313" key="8">
    <source>
        <dbReference type="EMBL" id="OGW98473.1"/>
    </source>
</evidence>
<dbReference type="GO" id="GO:0019843">
    <property type="term" value="F:rRNA binding"/>
    <property type="evidence" value="ECO:0007669"/>
    <property type="project" value="UniProtKB-UniRule"/>
</dbReference>
<comment type="function">
    <text evidence="6">One of the primary rRNA binding proteins, it binds specifically to the 5'-end of 16S ribosomal RNA.</text>
</comment>
<dbReference type="Pfam" id="PF00366">
    <property type="entry name" value="Ribosomal_S17"/>
    <property type="match status" value="1"/>
</dbReference>
<dbReference type="NCBIfam" id="TIGR03635">
    <property type="entry name" value="uS17_bact"/>
    <property type="match status" value="1"/>
</dbReference>
<evidence type="ECO:0000313" key="9">
    <source>
        <dbReference type="Proteomes" id="UP000178187"/>
    </source>
</evidence>
<evidence type="ECO:0000256" key="1">
    <source>
        <dbReference type="ARBA" id="ARBA00010254"/>
    </source>
</evidence>
<dbReference type="Gene3D" id="2.40.50.140">
    <property type="entry name" value="Nucleic acid-binding proteins"/>
    <property type="match status" value="1"/>
</dbReference>
<dbReference type="InterPro" id="IPR000266">
    <property type="entry name" value="Ribosomal_uS17"/>
</dbReference>
<evidence type="ECO:0000256" key="6">
    <source>
        <dbReference type="HAMAP-Rule" id="MF_01345"/>
    </source>
</evidence>
<dbReference type="PRINTS" id="PR00973">
    <property type="entry name" value="RIBOSOMALS17"/>
</dbReference>
<dbReference type="PANTHER" id="PTHR10744">
    <property type="entry name" value="40S RIBOSOMAL PROTEIN S11 FAMILY MEMBER"/>
    <property type="match status" value="1"/>
</dbReference>
<evidence type="ECO:0000256" key="7">
    <source>
        <dbReference type="RuleBase" id="RU003872"/>
    </source>
</evidence>
<organism evidence="8 9">
    <name type="scientific">Candidatus Danuiimicrobium aquiferis</name>
    <dbReference type="NCBI Taxonomy" id="1801832"/>
    <lineage>
        <taxon>Bacteria</taxon>
        <taxon>Pseudomonadati</taxon>
        <taxon>Candidatus Omnitrophota</taxon>
        <taxon>Candidatus Danuiimicrobium</taxon>
    </lineage>
</organism>
<dbReference type="HAMAP" id="MF_01345_B">
    <property type="entry name" value="Ribosomal_uS17_B"/>
    <property type="match status" value="1"/>
</dbReference>
<accession>A0A1G1KZZ6</accession>
<keyword evidence="3 6" id="KW-0694">RNA-binding</keyword>
<comment type="similarity">
    <text evidence="1 6 7">Belongs to the universal ribosomal protein uS17 family.</text>
</comment>
<reference evidence="8 9" key="1">
    <citation type="journal article" date="2016" name="Nat. Commun.">
        <title>Thousands of microbial genomes shed light on interconnected biogeochemical processes in an aquifer system.</title>
        <authorList>
            <person name="Anantharaman K."/>
            <person name="Brown C.T."/>
            <person name="Hug L.A."/>
            <person name="Sharon I."/>
            <person name="Castelle C.J."/>
            <person name="Probst A.J."/>
            <person name="Thomas B.C."/>
            <person name="Singh A."/>
            <person name="Wilkins M.J."/>
            <person name="Karaoz U."/>
            <person name="Brodie E.L."/>
            <person name="Williams K.H."/>
            <person name="Hubbard S.S."/>
            <person name="Banfield J.F."/>
        </authorList>
    </citation>
    <scope>NUCLEOTIDE SEQUENCE [LARGE SCALE GENOMIC DNA]</scope>
</reference>
<dbReference type="InterPro" id="IPR012340">
    <property type="entry name" value="NA-bd_OB-fold"/>
</dbReference>
<evidence type="ECO:0000256" key="3">
    <source>
        <dbReference type="ARBA" id="ARBA00022884"/>
    </source>
</evidence>
<keyword evidence="4 6" id="KW-0689">Ribosomal protein</keyword>
<dbReference type="PANTHER" id="PTHR10744:SF1">
    <property type="entry name" value="SMALL RIBOSOMAL SUBUNIT PROTEIN US17M"/>
    <property type="match status" value="1"/>
</dbReference>
<dbReference type="GO" id="GO:0003735">
    <property type="term" value="F:structural constituent of ribosome"/>
    <property type="evidence" value="ECO:0007669"/>
    <property type="project" value="UniProtKB-UniRule"/>
</dbReference>
<dbReference type="CDD" id="cd00364">
    <property type="entry name" value="Ribosomal_uS17"/>
    <property type="match status" value="1"/>
</dbReference>
<dbReference type="PROSITE" id="PS00056">
    <property type="entry name" value="RIBOSOMAL_S17"/>
    <property type="match status" value="1"/>
</dbReference>
<sequence length="82" mass="9578">MTERHHKERVGVVKSNKMKKTLIVEVTRLVQHSMYKKVVKQRKKYSVHDEKGVAKLGDKVKIREVKPLSKTKRWALVEVLAS</sequence>
<gene>
    <name evidence="6" type="primary">rpsQ</name>
    <name evidence="8" type="ORF">A3G33_09165</name>
</gene>
<protein>
    <recommendedName>
        <fullName evidence="6">Small ribosomal subunit protein uS17</fullName>
    </recommendedName>
</protein>
<dbReference type="AlphaFoldDB" id="A0A1G1KZZ6"/>
<comment type="subunit">
    <text evidence="6">Part of the 30S ribosomal subunit.</text>
</comment>
<evidence type="ECO:0000256" key="4">
    <source>
        <dbReference type="ARBA" id="ARBA00022980"/>
    </source>
</evidence>
<name>A0A1G1KZZ6_9BACT</name>
<dbReference type="NCBIfam" id="NF004123">
    <property type="entry name" value="PRK05610.1"/>
    <property type="match status" value="1"/>
</dbReference>
<dbReference type="GO" id="GO:0022627">
    <property type="term" value="C:cytosolic small ribosomal subunit"/>
    <property type="evidence" value="ECO:0007669"/>
    <property type="project" value="UniProtKB-UniRule"/>
</dbReference>
<keyword evidence="2 6" id="KW-0699">rRNA-binding</keyword>